<evidence type="ECO:0000313" key="2">
    <source>
        <dbReference type="EMBL" id="GMS99037.1"/>
    </source>
</evidence>
<dbReference type="Proteomes" id="UP001432027">
    <property type="component" value="Unassembled WGS sequence"/>
</dbReference>
<keyword evidence="3" id="KW-1185">Reference proteome</keyword>
<accession>A0AAV5TXW7</accession>
<dbReference type="AlphaFoldDB" id="A0AAV5TXW7"/>
<evidence type="ECO:0000256" key="1">
    <source>
        <dbReference type="SAM" id="MobiDB-lite"/>
    </source>
</evidence>
<feature type="non-terminal residue" evidence="2">
    <location>
        <position position="1"/>
    </location>
</feature>
<name>A0AAV5TXW7_9BILA</name>
<feature type="region of interest" description="Disordered" evidence="1">
    <location>
        <begin position="252"/>
        <end position="273"/>
    </location>
</feature>
<evidence type="ECO:0000313" key="3">
    <source>
        <dbReference type="Proteomes" id="UP001432027"/>
    </source>
</evidence>
<proteinExistence type="predicted"/>
<feature type="non-terminal residue" evidence="2">
    <location>
        <position position="273"/>
    </location>
</feature>
<sequence length="273" mass="31979">KIAEKFHAIGESESIETYVNVSALSTWRDEVVRPFDIGDTVAKADMIVTWIRHSFLTNSKTREPDFDNYDLNDDKKWRRMDERAAKHPDGLFWIGRWCMNKEDRDVSMSMQTLQRVVTRDDGRQSVCAAVQSITRGCKRLGILRSEKKGQNISGCLLAPEFNRYIIADDNYNLNPDGRSLFRDKIARPHSESKFEKIEEGPTYRDEYDYDIRESHIYPERKDWKECANQSTTTLVRFWSAFRATHSKKYIGSRKDESRDRDARLHEDFDSNTA</sequence>
<gene>
    <name evidence="2" type="ORF">PENTCL1PPCAC_21212</name>
</gene>
<protein>
    <recommendedName>
        <fullName evidence="4">Heterokaryon incompatibility domain-containing protein</fullName>
    </recommendedName>
</protein>
<evidence type="ECO:0008006" key="4">
    <source>
        <dbReference type="Google" id="ProtNLM"/>
    </source>
</evidence>
<reference evidence="2" key="1">
    <citation type="submission" date="2023-10" db="EMBL/GenBank/DDBJ databases">
        <title>Genome assembly of Pristionchus species.</title>
        <authorList>
            <person name="Yoshida K."/>
            <person name="Sommer R.J."/>
        </authorList>
    </citation>
    <scope>NUCLEOTIDE SEQUENCE</scope>
    <source>
        <strain evidence="2">RS0144</strain>
    </source>
</reference>
<dbReference type="EMBL" id="BTSX01000005">
    <property type="protein sequence ID" value="GMS99037.1"/>
    <property type="molecule type" value="Genomic_DNA"/>
</dbReference>
<comment type="caution">
    <text evidence="2">The sequence shown here is derived from an EMBL/GenBank/DDBJ whole genome shotgun (WGS) entry which is preliminary data.</text>
</comment>
<organism evidence="2 3">
    <name type="scientific">Pristionchus entomophagus</name>
    <dbReference type="NCBI Taxonomy" id="358040"/>
    <lineage>
        <taxon>Eukaryota</taxon>
        <taxon>Metazoa</taxon>
        <taxon>Ecdysozoa</taxon>
        <taxon>Nematoda</taxon>
        <taxon>Chromadorea</taxon>
        <taxon>Rhabditida</taxon>
        <taxon>Rhabditina</taxon>
        <taxon>Diplogasteromorpha</taxon>
        <taxon>Diplogasteroidea</taxon>
        <taxon>Neodiplogasteridae</taxon>
        <taxon>Pristionchus</taxon>
    </lineage>
</organism>